<organism evidence="5 6">
    <name type="scientific">Cyclobacterium qasimii</name>
    <dbReference type="NCBI Taxonomy" id="1350429"/>
    <lineage>
        <taxon>Bacteria</taxon>
        <taxon>Pseudomonadati</taxon>
        <taxon>Bacteroidota</taxon>
        <taxon>Cytophagia</taxon>
        <taxon>Cytophagales</taxon>
        <taxon>Cyclobacteriaceae</taxon>
        <taxon>Cyclobacterium</taxon>
    </lineage>
</organism>
<evidence type="ECO:0000313" key="5">
    <source>
        <dbReference type="EMBL" id="GEO23538.1"/>
    </source>
</evidence>
<dbReference type="Pfam" id="PF22624">
    <property type="entry name" value="AASDHPPT_N"/>
    <property type="match status" value="1"/>
</dbReference>
<evidence type="ECO:0000313" key="6">
    <source>
        <dbReference type="Proteomes" id="UP000321301"/>
    </source>
</evidence>
<dbReference type="Gene3D" id="3.90.470.20">
    <property type="entry name" value="4'-phosphopantetheinyl transferase domain"/>
    <property type="match status" value="2"/>
</dbReference>
<sequence>MSMTSINCEQIAPPVWASNTVQNLQGQEVHLWRINIDLSFHNLSALQEFLSPEELQKASNYLREQDRTRFIIGHACAKDLIARYLNIEVAQVSLNIGTNGKPCISPVHKLYFNISHSGDWVLIAFGPEELGVDIEKITGDFITDILMEQCFHRQEIKVIKESGDSTTDFFKFWTRKEAFLKATSNGMVDELNQFTCMEEAQEFEFPSLSIKEHWDLKSFLMDQIYAVSLCAANPLNTIRFLNY</sequence>
<comment type="similarity">
    <text evidence="1">Belongs to the P-Pant transferase superfamily. Gsp/Sfp/HetI/AcpT family.</text>
</comment>
<dbReference type="PANTHER" id="PTHR12215">
    <property type="entry name" value="PHOSPHOPANTETHEINE TRANSFERASE"/>
    <property type="match status" value="1"/>
</dbReference>
<dbReference type="EMBL" id="BJYV01000024">
    <property type="protein sequence ID" value="GEO23538.1"/>
    <property type="molecule type" value="Genomic_DNA"/>
</dbReference>
<feature type="domain" description="4'-phosphopantetheinyl transferase" evidence="3">
    <location>
        <begin position="130"/>
        <end position="218"/>
    </location>
</feature>
<dbReference type="Pfam" id="PF01648">
    <property type="entry name" value="ACPS"/>
    <property type="match status" value="1"/>
</dbReference>
<protein>
    <submittedName>
        <fullName evidence="5">4'-phosphopantetheinyl transferase</fullName>
    </submittedName>
</protein>
<dbReference type="InterPro" id="IPR050559">
    <property type="entry name" value="P-Pant_transferase_sf"/>
</dbReference>
<reference evidence="5 6" key="1">
    <citation type="submission" date="2019-07" db="EMBL/GenBank/DDBJ databases">
        <title>Whole genome shotgun sequence of Cyclobacterium qasimii NBRC 106168.</title>
        <authorList>
            <person name="Hosoyama A."/>
            <person name="Uohara A."/>
            <person name="Ohji S."/>
            <person name="Ichikawa N."/>
        </authorList>
    </citation>
    <scope>NUCLEOTIDE SEQUENCE [LARGE SCALE GENOMIC DNA]</scope>
    <source>
        <strain evidence="5 6">NBRC 106168</strain>
    </source>
</reference>
<dbReference type="AlphaFoldDB" id="A0A512CH37"/>
<evidence type="ECO:0000259" key="3">
    <source>
        <dbReference type="Pfam" id="PF01648"/>
    </source>
</evidence>
<evidence type="ECO:0000256" key="2">
    <source>
        <dbReference type="ARBA" id="ARBA00022679"/>
    </source>
</evidence>
<gene>
    <name evidence="5" type="primary">sfp</name>
    <name evidence="5" type="ORF">CQA01_40720</name>
</gene>
<comment type="caution">
    <text evidence="5">The sequence shown here is derived from an EMBL/GenBank/DDBJ whole genome shotgun (WGS) entry which is preliminary data.</text>
</comment>
<evidence type="ECO:0000256" key="1">
    <source>
        <dbReference type="ARBA" id="ARBA00010990"/>
    </source>
</evidence>
<dbReference type="InterPro" id="IPR055066">
    <property type="entry name" value="AASDHPPT_N"/>
</dbReference>
<dbReference type="InterPro" id="IPR037143">
    <property type="entry name" value="4-PPantetheinyl_Trfase_dom_sf"/>
</dbReference>
<dbReference type="InterPro" id="IPR008278">
    <property type="entry name" value="4-PPantetheinyl_Trfase_dom"/>
</dbReference>
<feature type="domain" description="4'-phosphopantetheinyl transferase N-terminal" evidence="4">
    <location>
        <begin position="41"/>
        <end position="124"/>
    </location>
</feature>
<dbReference type="GO" id="GO:0005829">
    <property type="term" value="C:cytosol"/>
    <property type="evidence" value="ECO:0007669"/>
    <property type="project" value="TreeGrafter"/>
</dbReference>
<dbReference type="PANTHER" id="PTHR12215:SF10">
    <property type="entry name" value="L-AMINOADIPATE-SEMIALDEHYDE DEHYDROGENASE-PHOSPHOPANTETHEINYL TRANSFERASE"/>
    <property type="match status" value="1"/>
</dbReference>
<dbReference type="GO" id="GO:0019878">
    <property type="term" value="P:lysine biosynthetic process via aminoadipic acid"/>
    <property type="evidence" value="ECO:0007669"/>
    <property type="project" value="TreeGrafter"/>
</dbReference>
<dbReference type="GO" id="GO:0008897">
    <property type="term" value="F:holo-[acyl-carrier-protein] synthase activity"/>
    <property type="evidence" value="ECO:0007669"/>
    <property type="project" value="InterPro"/>
</dbReference>
<evidence type="ECO:0000259" key="4">
    <source>
        <dbReference type="Pfam" id="PF22624"/>
    </source>
</evidence>
<proteinExistence type="inferred from homology"/>
<keyword evidence="2 5" id="KW-0808">Transferase</keyword>
<accession>A0A512CH37</accession>
<dbReference type="GO" id="GO:0000287">
    <property type="term" value="F:magnesium ion binding"/>
    <property type="evidence" value="ECO:0007669"/>
    <property type="project" value="InterPro"/>
</dbReference>
<keyword evidence="6" id="KW-1185">Reference proteome</keyword>
<name>A0A512CH37_9BACT</name>
<dbReference type="SUPFAM" id="SSF56214">
    <property type="entry name" value="4'-phosphopantetheinyl transferase"/>
    <property type="match status" value="2"/>
</dbReference>
<dbReference type="Proteomes" id="UP000321301">
    <property type="component" value="Unassembled WGS sequence"/>
</dbReference>